<dbReference type="EMBL" id="JAGSOJ010000001">
    <property type="protein sequence ID" value="MCM1988479.1"/>
    <property type="molecule type" value="Genomic_DNA"/>
</dbReference>
<gene>
    <name evidence="8" type="ORF">KDK92_01920</name>
</gene>
<dbReference type="InterPro" id="IPR036259">
    <property type="entry name" value="MFS_trans_sf"/>
</dbReference>
<dbReference type="Pfam" id="PF07690">
    <property type="entry name" value="MFS_1"/>
    <property type="match status" value="1"/>
</dbReference>
<feature type="transmembrane region" description="Helical" evidence="6">
    <location>
        <begin position="167"/>
        <end position="186"/>
    </location>
</feature>
<reference evidence="8" key="1">
    <citation type="journal article" date="2021" name="mSystems">
        <title>Bacteria and Archaea Synergistically Convert Glycine Betaine to Biogenic Methane in the Formosa Cold Seep of the South China Sea.</title>
        <authorList>
            <person name="Li L."/>
            <person name="Zhang W."/>
            <person name="Zhang S."/>
            <person name="Song L."/>
            <person name="Sun Q."/>
            <person name="Zhang H."/>
            <person name="Xiang H."/>
            <person name="Dong X."/>
        </authorList>
    </citation>
    <scope>NUCLEOTIDE SEQUENCE</scope>
    <source>
        <strain evidence="8">ZWT</strain>
    </source>
</reference>
<dbReference type="InterPro" id="IPR020846">
    <property type="entry name" value="MFS_dom"/>
</dbReference>
<dbReference type="PANTHER" id="PTHR23530">
    <property type="entry name" value="TRANSPORT PROTEIN-RELATED"/>
    <property type="match status" value="1"/>
</dbReference>
<keyword evidence="4 6" id="KW-1133">Transmembrane helix</keyword>
<feature type="transmembrane region" description="Helical" evidence="6">
    <location>
        <begin position="79"/>
        <end position="107"/>
    </location>
</feature>
<proteinExistence type="predicted"/>
<evidence type="ECO:0000256" key="6">
    <source>
        <dbReference type="SAM" id="Phobius"/>
    </source>
</evidence>
<reference evidence="8" key="2">
    <citation type="submission" date="2021-04" db="EMBL/GenBank/DDBJ databases">
        <authorList>
            <person name="Dong X."/>
        </authorList>
    </citation>
    <scope>NUCLEOTIDE SEQUENCE</scope>
    <source>
        <strain evidence="8">ZWT</strain>
    </source>
</reference>
<dbReference type="GO" id="GO:0022857">
    <property type="term" value="F:transmembrane transporter activity"/>
    <property type="evidence" value="ECO:0007669"/>
    <property type="project" value="InterPro"/>
</dbReference>
<dbReference type="InterPro" id="IPR053160">
    <property type="entry name" value="MFS_DHA3_Transporter"/>
</dbReference>
<feature type="transmembrane region" description="Helical" evidence="6">
    <location>
        <begin position="30"/>
        <end position="58"/>
    </location>
</feature>
<dbReference type="RefSeq" id="WP_250857345.1">
    <property type="nucleotide sequence ID" value="NZ_JAGSOJ010000001.1"/>
</dbReference>
<comment type="caution">
    <text evidence="8">The sequence shown here is derived from an EMBL/GenBank/DDBJ whole genome shotgun (WGS) entry which is preliminary data.</text>
</comment>
<evidence type="ECO:0000259" key="7">
    <source>
        <dbReference type="PROSITE" id="PS50850"/>
    </source>
</evidence>
<dbReference type="PROSITE" id="PS50850">
    <property type="entry name" value="MFS"/>
    <property type="match status" value="1"/>
</dbReference>
<keyword evidence="9" id="KW-1185">Reference proteome</keyword>
<feature type="transmembrane region" description="Helical" evidence="6">
    <location>
        <begin position="302"/>
        <end position="335"/>
    </location>
</feature>
<dbReference type="AlphaFoldDB" id="A0A9J6NVG7"/>
<evidence type="ECO:0000256" key="3">
    <source>
        <dbReference type="ARBA" id="ARBA00022692"/>
    </source>
</evidence>
<evidence type="ECO:0000256" key="2">
    <source>
        <dbReference type="ARBA" id="ARBA00022448"/>
    </source>
</evidence>
<evidence type="ECO:0000256" key="4">
    <source>
        <dbReference type="ARBA" id="ARBA00022989"/>
    </source>
</evidence>
<feature type="transmembrane region" description="Helical" evidence="6">
    <location>
        <begin position="263"/>
        <end position="282"/>
    </location>
</feature>
<feature type="transmembrane region" description="Helical" evidence="6">
    <location>
        <begin position="240"/>
        <end position="256"/>
    </location>
</feature>
<dbReference type="Gene3D" id="1.20.1250.20">
    <property type="entry name" value="MFS general substrate transporter like domains"/>
    <property type="match status" value="1"/>
</dbReference>
<evidence type="ECO:0000313" key="8">
    <source>
        <dbReference type="EMBL" id="MCM1988479.1"/>
    </source>
</evidence>
<feature type="transmembrane region" description="Helical" evidence="6">
    <location>
        <begin position="367"/>
        <end position="384"/>
    </location>
</feature>
<evidence type="ECO:0000256" key="5">
    <source>
        <dbReference type="ARBA" id="ARBA00023136"/>
    </source>
</evidence>
<keyword evidence="5 6" id="KW-0472">Membrane</keyword>
<dbReference type="GO" id="GO:0005886">
    <property type="term" value="C:plasma membrane"/>
    <property type="evidence" value="ECO:0007669"/>
    <property type="project" value="UniProtKB-SubCell"/>
</dbReference>
<organism evidence="8 9">
    <name type="scientific">Oceanirhabdus seepicola</name>
    <dbReference type="NCBI Taxonomy" id="2828781"/>
    <lineage>
        <taxon>Bacteria</taxon>
        <taxon>Bacillati</taxon>
        <taxon>Bacillota</taxon>
        <taxon>Clostridia</taxon>
        <taxon>Eubacteriales</taxon>
        <taxon>Clostridiaceae</taxon>
        <taxon>Oceanirhabdus</taxon>
    </lineage>
</organism>
<comment type="subcellular location">
    <subcellularLocation>
        <location evidence="1">Cell membrane</location>
        <topology evidence="1">Multi-pass membrane protein</topology>
    </subcellularLocation>
</comment>
<dbReference type="InterPro" id="IPR011701">
    <property type="entry name" value="MFS"/>
</dbReference>
<keyword evidence="3 6" id="KW-0812">Transmembrane</keyword>
<dbReference type="Proteomes" id="UP001056429">
    <property type="component" value="Unassembled WGS sequence"/>
</dbReference>
<feature type="transmembrane region" description="Helical" evidence="6">
    <location>
        <begin position="142"/>
        <end position="160"/>
    </location>
</feature>
<feature type="domain" description="Major facilitator superfamily (MFS) profile" evidence="7">
    <location>
        <begin position="1"/>
        <end position="411"/>
    </location>
</feature>
<evidence type="ECO:0000256" key="1">
    <source>
        <dbReference type="ARBA" id="ARBA00004651"/>
    </source>
</evidence>
<dbReference type="SUPFAM" id="SSF103473">
    <property type="entry name" value="MFS general substrate transporter"/>
    <property type="match status" value="1"/>
</dbReference>
<accession>A0A9J6NVG7</accession>
<dbReference type="PANTHER" id="PTHR23530:SF1">
    <property type="entry name" value="PERMEASE, MAJOR FACILITATOR SUPERFAMILY-RELATED"/>
    <property type="match status" value="1"/>
</dbReference>
<sequence>MGIVIKKDKQVWKFCFYGFFKNLKFFEPYLIVYLLSMGLNLIDIGGLIALKEIIIYVFEIPSGVIADIYGKKKELVMCFIFYIISFILFFFGKGIFLISIAMIFYGLGEAFRSGTHKAMILEYLDLKGWGKHKSLVYGRTRSFSLLGSAISALLSIVFILNMPSMKWIFLLSIVPYVLDMLLIISYPKELDRHGDCKFDLKFLIKESMLKVKYTFSQKSIRKVLIGSSIYTGVIDVIKDYIQPILKVMILVSFVGYSESEGELYLKISLGIIYFVFNIFSSIGSKNAYLLNKFFKSESLLNIYFGVTAIVFLFLSLGIKLNSYVLIILCYFIIFILKNTRKPFMLDVLGELVDKDSRASVLSVNSQLKSLVIIIFAPIMGFIAEYFKIEVLFIVCSVIMVLCIKINYPKNISNEKQIDSEV</sequence>
<keyword evidence="2" id="KW-0813">Transport</keyword>
<name>A0A9J6NVG7_9CLOT</name>
<protein>
    <submittedName>
        <fullName evidence="8">MFS transporter</fullName>
    </submittedName>
</protein>
<evidence type="ECO:0000313" key="9">
    <source>
        <dbReference type="Proteomes" id="UP001056429"/>
    </source>
</evidence>
<feature type="transmembrane region" description="Helical" evidence="6">
    <location>
        <begin position="390"/>
        <end position="407"/>
    </location>
</feature>